<dbReference type="SUPFAM" id="SSF52833">
    <property type="entry name" value="Thioredoxin-like"/>
    <property type="match status" value="1"/>
</dbReference>
<feature type="signal peptide" evidence="1">
    <location>
        <begin position="1"/>
        <end position="20"/>
    </location>
</feature>
<dbReference type="Pfam" id="PF13462">
    <property type="entry name" value="Thioredoxin_4"/>
    <property type="match status" value="1"/>
</dbReference>
<reference evidence="3 4" key="1">
    <citation type="submission" date="2019-12" db="EMBL/GenBank/DDBJ databases">
        <title>Genomic-based taxomic classification of the family Erythrobacteraceae.</title>
        <authorList>
            <person name="Xu L."/>
        </authorList>
    </citation>
    <scope>NUCLEOTIDE SEQUENCE [LARGE SCALE GENOMIC DNA]</scope>
    <source>
        <strain evidence="3 4">MCCC 1K01500</strain>
    </source>
</reference>
<dbReference type="InterPro" id="IPR012336">
    <property type="entry name" value="Thioredoxin-like_fold"/>
</dbReference>
<evidence type="ECO:0000313" key="4">
    <source>
        <dbReference type="Proteomes" id="UP000433652"/>
    </source>
</evidence>
<keyword evidence="4" id="KW-1185">Reference proteome</keyword>
<proteinExistence type="predicted"/>
<feature type="domain" description="Thioredoxin-like fold" evidence="2">
    <location>
        <begin position="32"/>
        <end position="218"/>
    </location>
</feature>
<feature type="chain" id="PRO_5026315038" evidence="1">
    <location>
        <begin position="21"/>
        <end position="223"/>
    </location>
</feature>
<evidence type="ECO:0000256" key="1">
    <source>
        <dbReference type="SAM" id="SignalP"/>
    </source>
</evidence>
<evidence type="ECO:0000259" key="2">
    <source>
        <dbReference type="Pfam" id="PF13462"/>
    </source>
</evidence>
<dbReference type="InterPro" id="IPR036249">
    <property type="entry name" value="Thioredoxin-like_sf"/>
</dbReference>
<dbReference type="Gene3D" id="1.10.40.110">
    <property type="match status" value="1"/>
</dbReference>
<dbReference type="RefSeq" id="WP_159791758.1">
    <property type="nucleotide sequence ID" value="NZ_WTYM01000023.1"/>
</dbReference>
<sequence>MRKYLLAALLVAAVPLTAVAQNWLGTYAVTAAGHRIGNPNATTKLVEYVSYTCPHCGEFYKEADATIKLSLVQTGKASVEVRHIIRDPVDLAATVLVNCGDPAKFWGNHDMFFARQDRWTTTWQLTLPSQRQRWQSGPVADRMRAIASDLDFYGMMESRGYSRVELDKCLTDEKAIEALSKKTDAVADAAGVNSTPSFALNGKVLQGVHTWGQLQTAIAPPKK</sequence>
<dbReference type="EMBL" id="WTYM01000023">
    <property type="protein sequence ID" value="MXO58367.1"/>
    <property type="molecule type" value="Genomic_DNA"/>
</dbReference>
<evidence type="ECO:0000313" key="3">
    <source>
        <dbReference type="EMBL" id="MXO58367.1"/>
    </source>
</evidence>
<accession>A0A6I4STJ6</accession>
<dbReference type="Gene3D" id="3.40.30.10">
    <property type="entry name" value="Glutaredoxin"/>
    <property type="match status" value="1"/>
</dbReference>
<dbReference type="AlphaFoldDB" id="A0A6I4STJ6"/>
<comment type="caution">
    <text evidence="3">The sequence shown here is derived from an EMBL/GenBank/DDBJ whole genome shotgun (WGS) entry which is preliminary data.</text>
</comment>
<organism evidence="3 4">
    <name type="scientific">Croceibacterium salegens</name>
    <dbReference type="NCBI Taxonomy" id="1737568"/>
    <lineage>
        <taxon>Bacteria</taxon>
        <taxon>Pseudomonadati</taxon>
        <taxon>Pseudomonadota</taxon>
        <taxon>Alphaproteobacteria</taxon>
        <taxon>Sphingomonadales</taxon>
        <taxon>Erythrobacteraceae</taxon>
        <taxon>Croceibacterium</taxon>
    </lineage>
</organism>
<dbReference type="OrthoDB" id="8478320at2"/>
<keyword evidence="1" id="KW-0732">Signal</keyword>
<dbReference type="Proteomes" id="UP000433652">
    <property type="component" value="Unassembled WGS sequence"/>
</dbReference>
<name>A0A6I4STJ6_9SPHN</name>
<protein>
    <submittedName>
        <fullName evidence="3">Thioredoxin domain-containing protein</fullName>
    </submittedName>
</protein>
<gene>
    <name evidence="3" type="ORF">GRI89_02250</name>
</gene>